<dbReference type="AlphaFoldDB" id="A0A9X9X607"/>
<dbReference type="SUPFAM" id="SSF55347">
    <property type="entry name" value="Glyceraldehyde-3-phosphate dehydrogenase-like, C-terminal domain"/>
    <property type="match status" value="1"/>
</dbReference>
<evidence type="ECO:0000259" key="2">
    <source>
        <dbReference type="Pfam" id="PF22725"/>
    </source>
</evidence>
<organism evidence="3 4">
    <name type="scientific">Neoroseomonas eburnea</name>
    <dbReference type="NCBI Taxonomy" id="1346889"/>
    <lineage>
        <taxon>Bacteria</taxon>
        <taxon>Pseudomonadati</taxon>
        <taxon>Pseudomonadota</taxon>
        <taxon>Alphaproteobacteria</taxon>
        <taxon>Acetobacterales</taxon>
        <taxon>Acetobacteraceae</taxon>
        <taxon>Neoroseomonas</taxon>
    </lineage>
</organism>
<dbReference type="GO" id="GO:0000166">
    <property type="term" value="F:nucleotide binding"/>
    <property type="evidence" value="ECO:0007669"/>
    <property type="project" value="InterPro"/>
</dbReference>
<reference evidence="3" key="1">
    <citation type="submission" date="2020-01" db="EMBL/GenBank/DDBJ databases">
        <authorList>
            <person name="Rat A."/>
        </authorList>
    </citation>
    <scope>NUCLEOTIDE SEQUENCE</scope>
    <source>
        <strain evidence="3">LMG 31228</strain>
    </source>
</reference>
<comment type="caution">
    <text evidence="3">The sequence shown here is derived from an EMBL/GenBank/DDBJ whole genome shotgun (WGS) entry which is preliminary data.</text>
</comment>
<evidence type="ECO:0000313" key="3">
    <source>
        <dbReference type="EMBL" id="MBR0679143.1"/>
    </source>
</evidence>
<feature type="domain" description="GFO/IDH/MocA-like oxidoreductase" evidence="2">
    <location>
        <begin position="158"/>
        <end position="236"/>
    </location>
</feature>
<keyword evidence="4" id="KW-1185">Reference proteome</keyword>
<protein>
    <submittedName>
        <fullName evidence="3">Gfo/Idh/MocA family oxidoreductase</fullName>
    </submittedName>
</protein>
<sequence>MSATDSRLALGILGVGHFGRFHALKAAANPRLRLVGLHDADAARAATVGAEVGTVPMEAAALIAAADALIVAAPTRFHFALAETALAAGRHVFIEKPIAATLDQADALIALAAARGRVLQVGHIERFSAAFRAVTGAETGGRALSWDAVRAAPFRPRSLDVSVVLDLMIHDLDLVMELAGGEPERVEAVGAAVASEHPDFAVARLVFPGRRAAVLTASRVSLAMERRLRVLGTEGEMAVDFLARSLAVLRRGGAEAVAAMPGSGIDRATWTDHDSLEAEQAAFVAACLDGAPVVVDGAAGRRALKVALAVEAAIRAG</sequence>
<dbReference type="PANTHER" id="PTHR43377:SF1">
    <property type="entry name" value="BILIVERDIN REDUCTASE A"/>
    <property type="match status" value="1"/>
</dbReference>
<dbReference type="InterPro" id="IPR000683">
    <property type="entry name" value="Gfo/Idh/MocA-like_OxRdtase_N"/>
</dbReference>
<feature type="domain" description="Gfo/Idh/MocA-like oxidoreductase N-terminal" evidence="1">
    <location>
        <begin position="10"/>
        <end position="123"/>
    </location>
</feature>
<reference evidence="3" key="2">
    <citation type="journal article" date="2021" name="Syst. Appl. Microbiol.">
        <title>Roseomonas hellenica sp. nov., isolated from roots of wild-growing Alkanna tinctoria.</title>
        <authorList>
            <person name="Rat A."/>
            <person name="Naranjo H.D."/>
            <person name="Lebbe L."/>
            <person name="Cnockaert M."/>
            <person name="Krigas N."/>
            <person name="Grigoriadou K."/>
            <person name="Maloupa E."/>
            <person name="Willems A."/>
        </authorList>
    </citation>
    <scope>NUCLEOTIDE SEQUENCE</scope>
    <source>
        <strain evidence="3">LMG 31228</strain>
    </source>
</reference>
<proteinExistence type="predicted"/>
<accession>A0A9X9X607</accession>
<dbReference type="EMBL" id="JAAEDL010000001">
    <property type="protein sequence ID" value="MBR0679143.1"/>
    <property type="molecule type" value="Genomic_DNA"/>
</dbReference>
<dbReference type="Gene3D" id="3.40.50.720">
    <property type="entry name" value="NAD(P)-binding Rossmann-like Domain"/>
    <property type="match status" value="1"/>
</dbReference>
<name>A0A9X9X607_9PROT</name>
<dbReference type="PANTHER" id="PTHR43377">
    <property type="entry name" value="BILIVERDIN REDUCTASE A"/>
    <property type="match status" value="1"/>
</dbReference>
<dbReference type="InterPro" id="IPR051450">
    <property type="entry name" value="Gfo/Idh/MocA_Oxidoreductases"/>
</dbReference>
<dbReference type="InterPro" id="IPR036291">
    <property type="entry name" value="NAD(P)-bd_dom_sf"/>
</dbReference>
<gene>
    <name evidence="3" type="ORF">GXW74_01490</name>
</gene>
<dbReference type="Proteomes" id="UP001138709">
    <property type="component" value="Unassembled WGS sequence"/>
</dbReference>
<evidence type="ECO:0000259" key="1">
    <source>
        <dbReference type="Pfam" id="PF01408"/>
    </source>
</evidence>
<dbReference type="Pfam" id="PF22725">
    <property type="entry name" value="GFO_IDH_MocA_C3"/>
    <property type="match status" value="1"/>
</dbReference>
<evidence type="ECO:0000313" key="4">
    <source>
        <dbReference type="Proteomes" id="UP001138709"/>
    </source>
</evidence>
<dbReference type="Pfam" id="PF01408">
    <property type="entry name" value="GFO_IDH_MocA"/>
    <property type="match status" value="1"/>
</dbReference>
<dbReference type="InterPro" id="IPR055170">
    <property type="entry name" value="GFO_IDH_MocA-like_dom"/>
</dbReference>
<dbReference type="RefSeq" id="WP_211844489.1">
    <property type="nucleotide sequence ID" value="NZ_JAAEDL010000001.1"/>
</dbReference>
<dbReference type="Gene3D" id="3.30.360.10">
    <property type="entry name" value="Dihydrodipicolinate Reductase, domain 2"/>
    <property type="match status" value="1"/>
</dbReference>
<dbReference type="SUPFAM" id="SSF51735">
    <property type="entry name" value="NAD(P)-binding Rossmann-fold domains"/>
    <property type="match status" value="1"/>
</dbReference>